<feature type="transmembrane region" description="Helical" evidence="11">
    <location>
        <begin position="6"/>
        <end position="26"/>
    </location>
</feature>
<feature type="domain" description="Histidine kinase" evidence="12">
    <location>
        <begin position="197"/>
        <end position="446"/>
    </location>
</feature>
<dbReference type="Gene3D" id="3.30.565.10">
    <property type="entry name" value="Histidine kinase-like ATPase, C-terminal domain"/>
    <property type="match status" value="1"/>
</dbReference>
<dbReference type="EMBL" id="NMWU01000004">
    <property type="protein sequence ID" value="PLS31871.1"/>
    <property type="molecule type" value="Genomic_DNA"/>
</dbReference>
<evidence type="ECO:0000256" key="11">
    <source>
        <dbReference type="SAM" id="Phobius"/>
    </source>
</evidence>
<dbReference type="PRINTS" id="PR00344">
    <property type="entry name" value="BCTRLSENSOR"/>
</dbReference>
<dbReference type="Gene3D" id="1.10.287.130">
    <property type="match status" value="1"/>
</dbReference>
<dbReference type="InterPro" id="IPR036890">
    <property type="entry name" value="HATPase_C_sf"/>
</dbReference>
<dbReference type="InterPro" id="IPR004358">
    <property type="entry name" value="Sig_transdc_His_kin-like_C"/>
</dbReference>
<accession>A0A2N5JCF9</accession>
<dbReference type="Pfam" id="PF02518">
    <property type="entry name" value="HATPase_c"/>
    <property type="match status" value="1"/>
</dbReference>
<dbReference type="GO" id="GO:0005886">
    <property type="term" value="C:plasma membrane"/>
    <property type="evidence" value="ECO:0007669"/>
    <property type="project" value="UniProtKB-SubCell"/>
</dbReference>
<evidence type="ECO:0000256" key="7">
    <source>
        <dbReference type="ARBA" id="ARBA00022777"/>
    </source>
</evidence>
<gene>
    <name evidence="13" type="ORF">Uis1B_0249</name>
</gene>
<dbReference type="SMART" id="SM00388">
    <property type="entry name" value="HisKA"/>
    <property type="match status" value="1"/>
</dbReference>
<sequence length="446" mass="48205">MTYTALTGMIIVAIVLVAVIAVRMAYRSGKHMGATEQARRDLDAQAKQPVSVFGRGVQTDAASRALLNVLRSAIILTDGLGNTRYISIDAERLNVVEDGHITSSEIRDMLTQVVSDGKIRDREVTVTVPAPSGRITEQTERYLQVRVGHLAAIRGGLRSDGDGISDKGGANELYAVLIEDVSDRRHFERMRRDFVTNVSHELKTPAGAISLLAETISDAADDPSAVKYFSGRISKESERLTELVKKLIELQKVQDDDVAASQKSEPVCVPEIVREAISENEVQASAKHIEMRMFFGDDPVGEVAGAGDSAVGKPDGDESKRSLAVTDADAIVVRADAENLKTAVKNLVENAIHYSPEGTHVGVSVKRTNDHVQIRVVDQGIGIPAEAQSRIFERFYRVDPARSRATGGTGLGLSITKHIVQEAGGTISVWSRPNEGSTFTIELPCA</sequence>
<dbReference type="SMART" id="SM00387">
    <property type="entry name" value="HATPase_c"/>
    <property type="match status" value="1"/>
</dbReference>
<evidence type="ECO:0000313" key="13">
    <source>
        <dbReference type="EMBL" id="PLS31871.1"/>
    </source>
</evidence>
<evidence type="ECO:0000259" key="12">
    <source>
        <dbReference type="PROSITE" id="PS50109"/>
    </source>
</evidence>
<organism evidence="13 14">
    <name type="scientific">Bifidobacterium margollesii</name>
    <dbReference type="NCBI Taxonomy" id="2020964"/>
    <lineage>
        <taxon>Bacteria</taxon>
        <taxon>Bacillati</taxon>
        <taxon>Actinomycetota</taxon>
        <taxon>Actinomycetes</taxon>
        <taxon>Bifidobacteriales</taxon>
        <taxon>Bifidobacteriaceae</taxon>
        <taxon>Bifidobacterium</taxon>
    </lineage>
</organism>
<evidence type="ECO:0000256" key="1">
    <source>
        <dbReference type="ARBA" id="ARBA00000085"/>
    </source>
</evidence>
<comment type="cofactor">
    <cofactor evidence="2">
        <name>a divalent metal cation</name>
        <dbReference type="ChEBI" id="CHEBI:60240"/>
    </cofactor>
</comment>
<evidence type="ECO:0000256" key="6">
    <source>
        <dbReference type="ARBA" id="ARBA00022679"/>
    </source>
</evidence>
<dbReference type="InterPro" id="IPR003661">
    <property type="entry name" value="HisK_dim/P_dom"/>
</dbReference>
<dbReference type="CDD" id="cd00082">
    <property type="entry name" value="HisKA"/>
    <property type="match status" value="1"/>
</dbReference>
<dbReference type="InterPro" id="IPR050351">
    <property type="entry name" value="BphY/WalK/GraS-like"/>
</dbReference>
<keyword evidence="9 11" id="KW-0472">Membrane</keyword>
<dbReference type="Proteomes" id="UP000235050">
    <property type="component" value="Unassembled WGS sequence"/>
</dbReference>
<dbReference type="GO" id="GO:0016036">
    <property type="term" value="P:cellular response to phosphate starvation"/>
    <property type="evidence" value="ECO:0007669"/>
    <property type="project" value="TreeGrafter"/>
</dbReference>
<evidence type="ECO:0000256" key="5">
    <source>
        <dbReference type="ARBA" id="ARBA00022553"/>
    </source>
</evidence>
<evidence type="ECO:0000256" key="10">
    <source>
        <dbReference type="ARBA" id="ARBA00039401"/>
    </source>
</evidence>
<keyword evidence="6" id="KW-0808">Transferase</keyword>
<dbReference type="AlphaFoldDB" id="A0A2N5JCF9"/>
<evidence type="ECO:0000256" key="4">
    <source>
        <dbReference type="ARBA" id="ARBA00012438"/>
    </source>
</evidence>
<dbReference type="SUPFAM" id="SSF55874">
    <property type="entry name" value="ATPase domain of HSP90 chaperone/DNA topoisomerase II/histidine kinase"/>
    <property type="match status" value="1"/>
</dbReference>
<comment type="catalytic activity">
    <reaction evidence="1">
        <text>ATP + protein L-histidine = ADP + protein N-phospho-L-histidine.</text>
        <dbReference type="EC" id="2.7.13.3"/>
    </reaction>
</comment>
<keyword evidence="8" id="KW-0902">Two-component regulatory system</keyword>
<keyword evidence="7 13" id="KW-0418">Kinase</keyword>
<dbReference type="Pfam" id="PF00512">
    <property type="entry name" value="HisKA"/>
    <property type="match status" value="1"/>
</dbReference>
<dbReference type="EC" id="2.7.13.3" evidence="4"/>
<dbReference type="GO" id="GO:0000155">
    <property type="term" value="F:phosphorelay sensor kinase activity"/>
    <property type="evidence" value="ECO:0007669"/>
    <property type="project" value="InterPro"/>
</dbReference>
<keyword evidence="5" id="KW-0597">Phosphoprotein</keyword>
<protein>
    <recommendedName>
        <fullName evidence="10">Sensor-like histidine kinase SenX3</fullName>
        <ecNumber evidence="4">2.7.13.3</ecNumber>
    </recommendedName>
</protein>
<dbReference type="InterPro" id="IPR036097">
    <property type="entry name" value="HisK_dim/P_sf"/>
</dbReference>
<dbReference type="RefSeq" id="WP_101614790.1">
    <property type="nucleotide sequence ID" value="NZ_NMWU01000004.1"/>
</dbReference>
<dbReference type="InterPro" id="IPR005467">
    <property type="entry name" value="His_kinase_dom"/>
</dbReference>
<dbReference type="PANTHER" id="PTHR45453">
    <property type="entry name" value="PHOSPHATE REGULON SENSOR PROTEIN PHOR"/>
    <property type="match status" value="1"/>
</dbReference>
<name>A0A2N5JCF9_9BIFI</name>
<evidence type="ECO:0000256" key="9">
    <source>
        <dbReference type="ARBA" id="ARBA00023136"/>
    </source>
</evidence>
<dbReference type="CDD" id="cd00075">
    <property type="entry name" value="HATPase"/>
    <property type="match status" value="1"/>
</dbReference>
<keyword evidence="11" id="KW-0812">Transmembrane</keyword>
<dbReference type="SUPFAM" id="SSF47384">
    <property type="entry name" value="Homodimeric domain of signal transducing histidine kinase"/>
    <property type="match status" value="1"/>
</dbReference>
<dbReference type="OrthoDB" id="9813151at2"/>
<dbReference type="InterPro" id="IPR003594">
    <property type="entry name" value="HATPase_dom"/>
</dbReference>
<evidence type="ECO:0000256" key="2">
    <source>
        <dbReference type="ARBA" id="ARBA00001968"/>
    </source>
</evidence>
<dbReference type="PROSITE" id="PS50109">
    <property type="entry name" value="HIS_KIN"/>
    <property type="match status" value="1"/>
</dbReference>
<dbReference type="FunFam" id="1.10.287.130:FF:000001">
    <property type="entry name" value="Two-component sensor histidine kinase"/>
    <property type="match status" value="1"/>
</dbReference>
<comment type="subcellular location">
    <subcellularLocation>
        <location evidence="3">Cell membrane</location>
    </subcellularLocation>
</comment>
<proteinExistence type="predicted"/>
<dbReference type="GO" id="GO:0005509">
    <property type="term" value="F:calcium ion binding"/>
    <property type="evidence" value="ECO:0007669"/>
    <property type="project" value="UniProtKB-ARBA"/>
</dbReference>
<dbReference type="FunFam" id="3.30.565.10:FF:000006">
    <property type="entry name" value="Sensor histidine kinase WalK"/>
    <property type="match status" value="1"/>
</dbReference>
<reference evidence="13 14" key="1">
    <citation type="submission" date="2017-07" db="EMBL/GenBank/DDBJ databases">
        <title>Bifidobacterium novel species.</title>
        <authorList>
            <person name="Lugli G.A."/>
            <person name="Milani C."/>
            <person name="Duranti S."/>
            <person name="Mangifesta M."/>
        </authorList>
    </citation>
    <scope>NUCLEOTIDE SEQUENCE [LARGE SCALE GENOMIC DNA]</scope>
    <source>
        <strain evidence="14">Uis1B</strain>
    </source>
</reference>
<evidence type="ECO:0000256" key="3">
    <source>
        <dbReference type="ARBA" id="ARBA00004236"/>
    </source>
</evidence>
<keyword evidence="14" id="KW-1185">Reference proteome</keyword>
<evidence type="ECO:0000313" key="14">
    <source>
        <dbReference type="Proteomes" id="UP000235050"/>
    </source>
</evidence>
<dbReference type="PANTHER" id="PTHR45453:SF1">
    <property type="entry name" value="PHOSPHATE REGULON SENSOR PROTEIN PHOR"/>
    <property type="match status" value="1"/>
</dbReference>
<evidence type="ECO:0000256" key="8">
    <source>
        <dbReference type="ARBA" id="ARBA00023012"/>
    </source>
</evidence>
<comment type="caution">
    <text evidence="13">The sequence shown here is derived from an EMBL/GenBank/DDBJ whole genome shotgun (WGS) entry which is preliminary data.</text>
</comment>
<keyword evidence="11" id="KW-1133">Transmembrane helix</keyword>
<dbReference type="GO" id="GO:0004721">
    <property type="term" value="F:phosphoprotein phosphatase activity"/>
    <property type="evidence" value="ECO:0007669"/>
    <property type="project" value="TreeGrafter"/>
</dbReference>